<name>A0A345UM71_9BACT</name>
<dbReference type="RefSeq" id="WP_114984746.1">
    <property type="nucleotide sequence ID" value="NZ_CP027806.1"/>
</dbReference>
<dbReference type="PIRSF" id="PIRSF000443">
    <property type="entry name" value="Homoser_Ac_trans"/>
    <property type="match status" value="1"/>
</dbReference>
<keyword evidence="2" id="KW-0486">Methionine biosynthesis</keyword>
<feature type="binding site" evidence="2">
    <location>
        <position position="322"/>
    </location>
    <ligand>
        <name>substrate</name>
    </ligand>
</feature>
<sequence>MNYADSIYSHLLGFVTESGFRFTQLDVAWKSWGRLNEARDNVVVICHALTGHANAEEWFSGLFTENSILNPDEQFIICMNVPGSCYGSTSPQSVNPETGRRYGSAFPVLTIRDVVRAQQLVLDHMRVKQIQLVIGGSMGGMQALEFAAMDKRVQSAAVIAAGARHEAWAIGISEAQRQAIYADSRWKGGDYAPDESPVQGLSAARSMAMLTYRAPQQFSERFGRNQRDDQTFQVESYLRYQGGKLTQRFDPLSYVRLTQMMDTHDAGRGRGGLDKALAAIQIPVLVVGIDSDLLYPVAEQRALAQKLPNSFYREIRSEYGHDAFLIEFRQLNNLLLEFRHHIKHRAA</sequence>
<dbReference type="Proteomes" id="UP000254808">
    <property type="component" value="Chromosome"/>
</dbReference>
<dbReference type="HAMAP" id="MF_00296">
    <property type="entry name" value="MetX_acyltransf"/>
    <property type="match status" value="1"/>
</dbReference>
<comment type="caution">
    <text evidence="2">Lacks conserved residue(s) required for the propagation of feature annotation.</text>
</comment>
<comment type="catalytic activity">
    <reaction evidence="2">
        <text>L-homoserine + acetyl-CoA = O-acetyl-L-homoserine + CoA</text>
        <dbReference type="Rhea" id="RHEA:13701"/>
        <dbReference type="ChEBI" id="CHEBI:57287"/>
        <dbReference type="ChEBI" id="CHEBI:57288"/>
        <dbReference type="ChEBI" id="CHEBI:57476"/>
        <dbReference type="ChEBI" id="CHEBI:57716"/>
        <dbReference type="EC" id="2.3.1.31"/>
    </reaction>
</comment>
<feature type="active site" description="Nucleophile" evidence="2 3">
    <location>
        <position position="137"/>
    </location>
</feature>
<dbReference type="GO" id="GO:0004414">
    <property type="term" value="F:homoserine O-acetyltransferase activity"/>
    <property type="evidence" value="ECO:0007669"/>
    <property type="project" value="UniProtKB-UniRule"/>
</dbReference>
<evidence type="ECO:0000256" key="1">
    <source>
        <dbReference type="ARBA" id="ARBA00022679"/>
    </source>
</evidence>
<dbReference type="GO" id="GO:0005737">
    <property type="term" value="C:cytoplasm"/>
    <property type="evidence" value="ECO:0007669"/>
    <property type="project" value="UniProtKB-SubCell"/>
</dbReference>
<evidence type="ECO:0000256" key="2">
    <source>
        <dbReference type="HAMAP-Rule" id="MF_00296"/>
    </source>
</evidence>
<dbReference type="NCBIfam" id="NF001209">
    <property type="entry name" value="PRK00175.1"/>
    <property type="match status" value="1"/>
</dbReference>
<comment type="pathway">
    <text evidence="2">Amino-acid biosynthesis; L-methionine biosynthesis via de novo pathway; O-acetyl-L-homoserine from L-homoserine: step 1/1.</text>
</comment>
<keyword evidence="1 2" id="KW-0808">Transferase</keyword>
<dbReference type="AlphaFoldDB" id="A0A345UM71"/>
<organism evidence="5 6">
    <name type="scientific">Cyclonatronum proteinivorum</name>
    <dbReference type="NCBI Taxonomy" id="1457365"/>
    <lineage>
        <taxon>Bacteria</taxon>
        <taxon>Pseudomonadati</taxon>
        <taxon>Balneolota</taxon>
        <taxon>Balneolia</taxon>
        <taxon>Balneolales</taxon>
        <taxon>Cyclonatronaceae</taxon>
        <taxon>Cyclonatronum</taxon>
    </lineage>
</organism>
<dbReference type="InterPro" id="IPR008220">
    <property type="entry name" value="HAT_MetX-like"/>
</dbReference>
<dbReference type="OrthoDB" id="9800754at2"/>
<dbReference type="GO" id="GO:0009092">
    <property type="term" value="P:homoserine metabolic process"/>
    <property type="evidence" value="ECO:0007669"/>
    <property type="project" value="TreeGrafter"/>
</dbReference>
<gene>
    <name evidence="2" type="primary">metXA</name>
    <name evidence="5" type="ORF">CYPRO_2327</name>
</gene>
<dbReference type="UniPathway" id="UPA00051">
    <property type="reaction ID" value="UER00074"/>
</dbReference>
<keyword evidence="6" id="KW-1185">Reference proteome</keyword>
<keyword evidence="2" id="KW-0963">Cytoplasm</keyword>
<comment type="similarity">
    <text evidence="2">Belongs to the AB hydrolase superfamily. MetX family.</text>
</comment>
<dbReference type="InterPro" id="IPR000073">
    <property type="entry name" value="AB_hydrolase_1"/>
</dbReference>
<feature type="domain" description="AB hydrolase-1" evidence="4">
    <location>
        <begin position="41"/>
        <end position="325"/>
    </location>
</feature>
<evidence type="ECO:0000313" key="6">
    <source>
        <dbReference type="Proteomes" id="UP000254808"/>
    </source>
</evidence>
<dbReference type="Gene3D" id="3.40.50.1820">
    <property type="entry name" value="alpha/beta hydrolase"/>
    <property type="match status" value="1"/>
</dbReference>
<keyword evidence="2 5" id="KW-0012">Acyltransferase</keyword>
<dbReference type="GO" id="GO:0009086">
    <property type="term" value="P:methionine biosynthetic process"/>
    <property type="evidence" value="ECO:0007669"/>
    <property type="project" value="UniProtKB-UniRule"/>
</dbReference>
<keyword evidence="2" id="KW-0028">Amino-acid biosynthesis</keyword>
<comment type="function">
    <text evidence="2">Transfers an acetyl group from acetyl-CoA to L-homoserine, forming acetyl-L-homoserine.</text>
</comment>
<comment type="subunit">
    <text evidence="2">Homodimer.</text>
</comment>
<accession>A0A345UM71</accession>
<feature type="active site" evidence="2 3">
    <location>
        <position position="292"/>
    </location>
</feature>
<dbReference type="PANTHER" id="PTHR32268">
    <property type="entry name" value="HOMOSERINE O-ACETYLTRANSFERASE"/>
    <property type="match status" value="1"/>
</dbReference>
<evidence type="ECO:0000256" key="3">
    <source>
        <dbReference type="PIRSR" id="PIRSR000443-1"/>
    </source>
</evidence>
<dbReference type="PANTHER" id="PTHR32268:SF11">
    <property type="entry name" value="HOMOSERINE O-ACETYLTRANSFERASE"/>
    <property type="match status" value="1"/>
</dbReference>
<feature type="binding site" evidence="2">
    <location>
        <position position="205"/>
    </location>
    <ligand>
        <name>substrate</name>
    </ligand>
</feature>
<dbReference type="EC" id="2.3.1.31" evidence="2"/>
<comment type="subcellular location">
    <subcellularLocation>
        <location evidence="2">Cytoplasm</location>
    </subcellularLocation>
</comment>
<evidence type="ECO:0000259" key="4">
    <source>
        <dbReference type="Pfam" id="PF00561"/>
    </source>
</evidence>
<dbReference type="Pfam" id="PF00561">
    <property type="entry name" value="Abhydrolase_1"/>
    <property type="match status" value="1"/>
</dbReference>
<dbReference type="KEGG" id="cprv:CYPRO_2327"/>
<dbReference type="NCBIfam" id="TIGR01392">
    <property type="entry name" value="homoserO_Ac_trn"/>
    <property type="match status" value="1"/>
</dbReference>
<reference evidence="5 6" key="1">
    <citation type="submission" date="2018-03" db="EMBL/GenBank/DDBJ databases">
        <title>Phenotypic and genomic properties of Cyclonatronum proteinivorum gen. nov., sp. nov., a haloalkaliphilic bacteroidete from soda lakes possessing Na+-translocating rhodopsin.</title>
        <authorList>
            <person name="Toshchakov S.V."/>
            <person name="Korzhenkov A."/>
            <person name="Samarov N.I."/>
            <person name="Kublanov I.V."/>
            <person name="Muntyan M.S."/>
            <person name="Sorokin D.Y."/>
        </authorList>
    </citation>
    <scope>NUCLEOTIDE SEQUENCE [LARGE SCALE GENOMIC DNA]</scope>
    <source>
        <strain evidence="5 6">Omega</strain>
    </source>
</reference>
<dbReference type="SUPFAM" id="SSF53474">
    <property type="entry name" value="alpha/beta-Hydrolases"/>
    <property type="match status" value="1"/>
</dbReference>
<protein>
    <recommendedName>
        <fullName evidence="2">Homoserine O-acetyltransferase</fullName>
        <shortName evidence="2">HAT</shortName>
        <ecNumber evidence="2">2.3.1.31</ecNumber>
    </recommendedName>
    <alternativeName>
        <fullName evidence="2">Homoserine transacetylase</fullName>
        <shortName evidence="2">HTA</shortName>
    </alternativeName>
</protein>
<evidence type="ECO:0000313" key="5">
    <source>
        <dbReference type="EMBL" id="AXJ01573.1"/>
    </source>
</evidence>
<feature type="active site" evidence="2 3">
    <location>
        <position position="321"/>
    </location>
</feature>
<dbReference type="EMBL" id="CP027806">
    <property type="protein sequence ID" value="AXJ01573.1"/>
    <property type="molecule type" value="Genomic_DNA"/>
</dbReference>
<dbReference type="InterPro" id="IPR029058">
    <property type="entry name" value="AB_hydrolase_fold"/>
</dbReference>
<proteinExistence type="inferred from homology"/>